<evidence type="ECO:0000256" key="4">
    <source>
        <dbReference type="ARBA" id="ARBA00050572"/>
    </source>
</evidence>
<keyword evidence="3" id="KW-0413">Isomerase</keyword>
<dbReference type="Gene3D" id="1.20.80.10">
    <property type="match status" value="1"/>
</dbReference>
<gene>
    <name evidence="9" type="ORF">ANCCEY_07340</name>
</gene>
<dbReference type="PANTHER" id="PTHR43684">
    <property type="match status" value="1"/>
</dbReference>
<dbReference type="GO" id="GO:0004165">
    <property type="term" value="F:delta(3)-delta(2)-enoyl-CoA isomerase activity"/>
    <property type="evidence" value="ECO:0007669"/>
    <property type="project" value="UniProtKB-ARBA"/>
</dbReference>
<sequence>MVAEENDAAAGSSDYGGFSNLEYDRIFAFKKEGVLPSFEEVEESKRKGKRSTFKHKCADFHISTDGSTLMYFKVNKSNSKRKLVTGDCVPDVEVKKMRKVVRKGDVEGVIRAAHEEIGHLMQNSTYEHVKERFYWDTVQRDVRTFVAACEECRKNRVFKGKHEIHNPFPSPNEVLSLWAMKQIKTEPPEEPDYFISCSDRCNDGEAAAWTFASNQQLFEKAQADLKTLREEPDVDVKLEIYALFKQATVGDVKGSRPGMMDFAGRAKYDAWAKVKGISQEEAQLKYAKLIDSLVGSQEPSSHSSAPGPMGLKPVDGLDVSVDGKAFKITLNRPKKFNALTLDMYNGIIAALEASNNDKSTSVTVITGTGDFFCSGNDLANFAKAASASKAEVKAMAEEAAQILKRYIQAYIDHEKPLICLINGPALGIAVTVLPLFEYVLATDKCTFHTPFATLGQSPEGASSYTFPLLMGQLKAAEFLILNKKLTAQQAFERGLVNEVIPHADFARRAAEVVAQHSSLPPESLRINKTLLRSHHKDILTKVNEEECRVICERWQSKECAAAIAQFLSRSKK</sequence>
<name>A0A0D6M0Z1_9BILA</name>
<comment type="subcellular location">
    <subcellularLocation>
        <location evidence="1">Peroxisome</location>
    </subcellularLocation>
</comment>
<dbReference type="PANTHER" id="PTHR43684:SF1">
    <property type="entry name" value="ENOYL-COA DELTA ISOMERASE 2"/>
    <property type="match status" value="1"/>
</dbReference>
<dbReference type="GO" id="GO:0005777">
    <property type="term" value="C:peroxisome"/>
    <property type="evidence" value="ECO:0007669"/>
    <property type="project" value="UniProtKB-SubCell"/>
</dbReference>
<organism evidence="9 10">
    <name type="scientific">Ancylostoma ceylanicum</name>
    <dbReference type="NCBI Taxonomy" id="53326"/>
    <lineage>
        <taxon>Eukaryota</taxon>
        <taxon>Metazoa</taxon>
        <taxon>Ecdysozoa</taxon>
        <taxon>Nematoda</taxon>
        <taxon>Chromadorea</taxon>
        <taxon>Rhabditida</taxon>
        <taxon>Rhabditina</taxon>
        <taxon>Rhabditomorpha</taxon>
        <taxon>Strongyloidea</taxon>
        <taxon>Ancylostomatidae</taxon>
        <taxon>Ancylostomatinae</taxon>
        <taxon>Ancylostoma</taxon>
    </lineage>
</organism>
<dbReference type="Gene3D" id="1.10.12.10">
    <property type="entry name" value="Lyase 2-enoyl-coa Hydratase, Chain A, domain 2"/>
    <property type="match status" value="1"/>
</dbReference>
<dbReference type="InterPro" id="IPR000582">
    <property type="entry name" value="Acyl-CoA-binding_protein"/>
</dbReference>
<comment type="catalytic activity">
    <reaction evidence="4">
        <text>(3E)-nonenoyl-CoA = (2E)-nonenoyl-CoA</text>
        <dbReference type="Rhea" id="RHEA:46068"/>
        <dbReference type="ChEBI" id="CHEBI:76292"/>
        <dbReference type="ChEBI" id="CHEBI:85655"/>
    </reaction>
    <physiologicalReaction direction="left-to-right" evidence="4">
        <dbReference type="Rhea" id="RHEA:46069"/>
    </physiologicalReaction>
</comment>
<dbReference type="InterPro" id="IPR014748">
    <property type="entry name" value="Enoyl-CoA_hydra_C"/>
</dbReference>
<keyword evidence="2" id="KW-0576">Peroxisome</keyword>
<reference evidence="9 10" key="1">
    <citation type="submission" date="2013-05" db="EMBL/GenBank/DDBJ databases">
        <title>Draft genome of the parasitic nematode Anyclostoma ceylanicum.</title>
        <authorList>
            <person name="Mitreva M."/>
        </authorList>
    </citation>
    <scope>NUCLEOTIDE SEQUENCE [LARGE SCALE GENOMIC DNA]</scope>
</reference>
<dbReference type="AlphaFoldDB" id="A0A0D6M0Z1"/>
<evidence type="ECO:0000313" key="9">
    <source>
        <dbReference type="EMBL" id="EPB73567.1"/>
    </source>
</evidence>
<dbReference type="Proteomes" id="UP000054495">
    <property type="component" value="Unassembled WGS sequence"/>
</dbReference>
<evidence type="ECO:0000256" key="3">
    <source>
        <dbReference type="ARBA" id="ARBA00023235"/>
    </source>
</evidence>
<evidence type="ECO:0000256" key="5">
    <source>
        <dbReference type="ARBA" id="ARBA00076241"/>
    </source>
</evidence>
<evidence type="ECO:0000256" key="2">
    <source>
        <dbReference type="ARBA" id="ARBA00023140"/>
    </source>
</evidence>
<keyword evidence="10" id="KW-1185">Reference proteome</keyword>
<dbReference type="Gene3D" id="3.90.226.10">
    <property type="entry name" value="2-enoyl-CoA Hydratase, Chain A, domain 1"/>
    <property type="match status" value="1"/>
</dbReference>
<dbReference type="FunFam" id="3.90.226.10:FF:000084">
    <property type="entry name" value="Enoyl-CoA delta isomerase 2, mitochondrial"/>
    <property type="match status" value="1"/>
</dbReference>
<dbReference type="GO" id="GO:0000062">
    <property type="term" value="F:fatty-acyl-CoA binding"/>
    <property type="evidence" value="ECO:0007669"/>
    <property type="project" value="InterPro"/>
</dbReference>
<dbReference type="Pfam" id="PF00887">
    <property type="entry name" value="ACBP"/>
    <property type="match status" value="1"/>
</dbReference>
<dbReference type="Pfam" id="PF17921">
    <property type="entry name" value="Integrase_H2C2"/>
    <property type="match status" value="1"/>
</dbReference>
<dbReference type="InterPro" id="IPR014352">
    <property type="entry name" value="FERM/acyl-CoA-bd_prot_sf"/>
</dbReference>
<dbReference type="InterPro" id="IPR029045">
    <property type="entry name" value="ClpP/crotonase-like_dom_sf"/>
</dbReference>
<dbReference type="SUPFAM" id="SSF52096">
    <property type="entry name" value="ClpP/crotonase"/>
    <property type="match status" value="1"/>
</dbReference>
<evidence type="ECO:0000256" key="1">
    <source>
        <dbReference type="ARBA" id="ARBA00004275"/>
    </source>
</evidence>
<dbReference type="InterPro" id="IPR051053">
    <property type="entry name" value="ECH/Chromodomain_protein"/>
</dbReference>
<evidence type="ECO:0000256" key="6">
    <source>
        <dbReference type="ARBA" id="ARBA00078358"/>
    </source>
</evidence>
<dbReference type="SUPFAM" id="SSF47027">
    <property type="entry name" value="Acyl-CoA binding protein"/>
    <property type="match status" value="1"/>
</dbReference>
<dbReference type="InterPro" id="IPR001753">
    <property type="entry name" value="Enoyl-CoA_hydra/iso"/>
</dbReference>
<evidence type="ECO:0000259" key="8">
    <source>
        <dbReference type="PROSITE" id="PS51228"/>
    </source>
</evidence>
<feature type="domain" description="ACB" evidence="8">
    <location>
        <begin position="214"/>
        <end position="299"/>
    </location>
</feature>
<dbReference type="FunFam" id="1.10.12.10:FF:000013">
    <property type="entry name" value="Enoyl-CoA delta isomerase 2, mitochondrial"/>
    <property type="match status" value="1"/>
</dbReference>
<dbReference type="PROSITE" id="PS51228">
    <property type="entry name" value="ACB_2"/>
    <property type="match status" value="1"/>
</dbReference>
<dbReference type="EMBL" id="KE124982">
    <property type="protein sequence ID" value="EPB73567.1"/>
    <property type="molecule type" value="Genomic_DNA"/>
</dbReference>
<evidence type="ECO:0000313" key="10">
    <source>
        <dbReference type="Proteomes" id="UP000054495"/>
    </source>
</evidence>
<proteinExistence type="predicted"/>
<dbReference type="InterPro" id="IPR035984">
    <property type="entry name" value="Acyl-CoA-binding_sf"/>
</dbReference>
<evidence type="ECO:0000256" key="7">
    <source>
        <dbReference type="ARBA" id="ARBA00082088"/>
    </source>
</evidence>
<dbReference type="Pfam" id="PF00378">
    <property type="entry name" value="ECH_1"/>
    <property type="match status" value="1"/>
</dbReference>
<dbReference type="InterPro" id="IPR041588">
    <property type="entry name" value="Integrase_H2C2"/>
</dbReference>
<protein>
    <recommendedName>
        <fullName evidence="5">Delta(3),Delta(2)-enoyl-CoA isomerase</fullName>
    </recommendedName>
    <alternativeName>
        <fullName evidence="6">Delta(3),delta(2)-enoyl-CoA isomerase</fullName>
    </alternativeName>
    <alternativeName>
        <fullName evidence="7">Dodecenoyl-CoA isomerase</fullName>
    </alternativeName>
</protein>
<accession>A0A0D6M0Z1</accession>
<dbReference type="Gene3D" id="1.10.340.70">
    <property type="match status" value="1"/>
</dbReference>
<dbReference type="PRINTS" id="PR00689">
    <property type="entry name" value="ACOABINDINGP"/>
</dbReference>
<dbReference type="CDD" id="cd06558">
    <property type="entry name" value="crotonase-like"/>
    <property type="match status" value="1"/>
</dbReference>